<evidence type="ECO:0000259" key="2">
    <source>
        <dbReference type="Pfam" id="PF22552"/>
    </source>
</evidence>
<dbReference type="EMBL" id="WBJX01000002">
    <property type="protein sequence ID" value="KAB1638502.1"/>
    <property type="molecule type" value="Genomic_DNA"/>
</dbReference>
<comment type="caution">
    <text evidence="3">The sequence shown here is derived from an EMBL/GenBank/DDBJ whole genome shotgun (WGS) entry which is preliminary data.</text>
</comment>
<evidence type="ECO:0000256" key="1">
    <source>
        <dbReference type="SAM" id="MobiDB-lite"/>
    </source>
</evidence>
<protein>
    <recommendedName>
        <fullName evidence="2">TY-Chap N-terminal domain-containing protein</fullName>
    </recommendedName>
</protein>
<dbReference type="RefSeq" id="WP_151423533.1">
    <property type="nucleotide sequence ID" value="NZ_WBJX01000002.1"/>
</dbReference>
<dbReference type="AlphaFoldDB" id="A0A7J5B3B4"/>
<sequence>MMNHTASNLVPGPGLYATHDGVVYPLRVHDGRWAFRSTSPVRGFVVDREVFIRPIAIDDEVECFSFEHAGVYRGLPVDVAPLPGGAELLLISTDRSSVELGFAAEQLRRGGLDWRKTVSNPDPDLDVTSTRVRKPAPWEGHPEEVLPPRARSRSGGRVSPGKQDGTAQLPPASPQLRAPGLYAVLDGVEYPVVRRDSGWALASPEPRSGFAPQQGEQLRTIGPEDPLEYVTINHSGTYRGLSVQVRPASAHTVQLSTRDRRSLDSGFLQFGFERPEIQEYVRSVELDDVDLQVATTREASAPPWLRNGQARLEPGVATTWSDFAGALASACEAVTDRVFLVVSGVGDARRYVQFAGGPTVLDAEAPGRDVVAAADERALRDAGWTPPRPGQPNWSTSARRRDERRALQALAEMSVAALRDGYSVGSPRLLTYTAWRDPQVFPDGASYTAEEWEARDLGTAAFEIPALRLPRR</sequence>
<gene>
    <name evidence="3" type="ORF">F8O03_08955</name>
</gene>
<feature type="domain" description="TY-Chap N-terminal" evidence="2">
    <location>
        <begin position="319"/>
        <end position="430"/>
    </location>
</feature>
<evidence type="ECO:0000313" key="3">
    <source>
        <dbReference type="EMBL" id="KAB1638502.1"/>
    </source>
</evidence>
<name>A0A7J5B3B4_9MICO</name>
<keyword evidence="4" id="KW-1185">Reference proteome</keyword>
<dbReference type="Proteomes" id="UP000490386">
    <property type="component" value="Unassembled WGS sequence"/>
</dbReference>
<dbReference type="InterPro" id="IPR054344">
    <property type="entry name" value="TY-Chap_N"/>
</dbReference>
<organism evidence="3 4">
    <name type="scientific">Pseudoclavibacter terrae</name>
    <dbReference type="NCBI Taxonomy" id="1530195"/>
    <lineage>
        <taxon>Bacteria</taxon>
        <taxon>Bacillati</taxon>
        <taxon>Actinomycetota</taxon>
        <taxon>Actinomycetes</taxon>
        <taxon>Micrococcales</taxon>
        <taxon>Microbacteriaceae</taxon>
        <taxon>Pseudoclavibacter</taxon>
    </lineage>
</organism>
<feature type="region of interest" description="Disordered" evidence="1">
    <location>
        <begin position="114"/>
        <end position="175"/>
    </location>
</feature>
<accession>A0A7J5B3B4</accession>
<dbReference type="Pfam" id="PF22552">
    <property type="entry name" value="TY-Chap3"/>
    <property type="match status" value="1"/>
</dbReference>
<proteinExistence type="predicted"/>
<reference evidence="3 4" key="1">
    <citation type="submission" date="2019-09" db="EMBL/GenBank/DDBJ databases">
        <title>Phylogeny of genus Pseudoclavibacter and closely related genus.</title>
        <authorList>
            <person name="Li Y."/>
        </authorList>
    </citation>
    <scope>NUCLEOTIDE SEQUENCE [LARGE SCALE GENOMIC DNA]</scope>
    <source>
        <strain evidence="3 4">THG-MD12</strain>
    </source>
</reference>
<evidence type="ECO:0000313" key="4">
    <source>
        <dbReference type="Proteomes" id="UP000490386"/>
    </source>
</evidence>
<dbReference type="OrthoDB" id="3477487at2"/>
<feature type="region of interest" description="Disordered" evidence="1">
    <location>
        <begin position="382"/>
        <end position="401"/>
    </location>
</feature>